<gene>
    <name evidence="5" type="ORF">PGLA2088_LOCUS14349</name>
</gene>
<dbReference type="InterPro" id="IPR002048">
    <property type="entry name" value="EF_hand_dom"/>
</dbReference>
<dbReference type="PANTHER" id="PTHR23050">
    <property type="entry name" value="CALCIUM BINDING PROTEIN"/>
    <property type="match status" value="1"/>
</dbReference>
<evidence type="ECO:0000256" key="1">
    <source>
        <dbReference type="ARBA" id="ARBA00022737"/>
    </source>
</evidence>
<dbReference type="GO" id="GO:0005509">
    <property type="term" value="F:calcium ion binding"/>
    <property type="evidence" value="ECO:0007669"/>
    <property type="project" value="InterPro"/>
</dbReference>
<evidence type="ECO:0000256" key="2">
    <source>
        <dbReference type="ARBA" id="ARBA00022837"/>
    </source>
</evidence>
<protein>
    <recommendedName>
        <fullName evidence="4">EF-hand domain-containing protein</fullName>
    </recommendedName>
</protein>
<feature type="region of interest" description="Disordered" evidence="3">
    <location>
        <begin position="1"/>
        <end position="70"/>
    </location>
</feature>
<evidence type="ECO:0000256" key="3">
    <source>
        <dbReference type="SAM" id="MobiDB-lite"/>
    </source>
</evidence>
<feature type="domain" description="EF-hand" evidence="4">
    <location>
        <begin position="167"/>
        <end position="200"/>
    </location>
</feature>
<dbReference type="InterPro" id="IPR018247">
    <property type="entry name" value="EF_Hand_1_Ca_BS"/>
</dbReference>
<proteinExistence type="predicted"/>
<dbReference type="InterPro" id="IPR050145">
    <property type="entry name" value="Centrin_CML-like"/>
</dbReference>
<dbReference type="SUPFAM" id="SSF47473">
    <property type="entry name" value="EF-hand"/>
    <property type="match status" value="1"/>
</dbReference>
<sequence length="200" mass="22075">MPPFSIETGEVSAVRGADGKTSKDAAPGSPGGADNLSEHASQESSIFGEEDAKSTASPQGPRVTGPSTAMQAVVTANTRVRQLMDVLMMKQPNATHKVTQEELDVTFLRRYKMSRQELEVLADRMGFKLPHLCFLKAQFDIHDQDQSGFITAIELRSLFKKLDMEDFSDSDLDAVVKELDSDESGEIEFFEFVEWFTGSS</sequence>
<dbReference type="Proteomes" id="UP000626109">
    <property type="component" value="Unassembled WGS sequence"/>
</dbReference>
<evidence type="ECO:0000313" key="6">
    <source>
        <dbReference type="Proteomes" id="UP000626109"/>
    </source>
</evidence>
<dbReference type="PROSITE" id="PS50222">
    <property type="entry name" value="EF_HAND_2"/>
    <property type="match status" value="2"/>
</dbReference>
<reference evidence="5" key="1">
    <citation type="submission" date="2021-02" db="EMBL/GenBank/DDBJ databases">
        <authorList>
            <person name="Dougan E. K."/>
            <person name="Rhodes N."/>
            <person name="Thang M."/>
            <person name="Chan C."/>
        </authorList>
    </citation>
    <scope>NUCLEOTIDE SEQUENCE</scope>
</reference>
<dbReference type="AlphaFoldDB" id="A0A813IY57"/>
<dbReference type="InterPro" id="IPR011992">
    <property type="entry name" value="EF-hand-dom_pair"/>
</dbReference>
<organism evidence="5 6">
    <name type="scientific">Polarella glacialis</name>
    <name type="common">Dinoflagellate</name>
    <dbReference type="NCBI Taxonomy" id="89957"/>
    <lineage>
        <taxon>Eukaryota</taxon>
        <taxon>Sar</taxon>
        <taxon>Alveolata</taxon>
        <taxon>Dinophyceae</taxon>
        <taxon>Suessiales</taxon>
        <taxon>Suessiaceae</taxon>
        <taxon>Polarella</taxon>
    </lineage>
</organism>
<keyword evidence="1" id="KW-0677">Repeat</keyword>
<dbReference type="Pfam" id="PF13499">
    <property type="entry name" value="EF-hand_7"/>
    <property type="match status" value="1"/>
</dbReference>
<dbReference type="EMBL" id="CAJNNW010017428">
    <property type="protein sequence ID" value="CAE8660937.1"/>
    <property type="molecule type" value="Genomic_DNA"/>
</dbReference>
<comment type="caution">
    <text evidence="5">The sequence shown here is derived from an EMBL/GenBank/DDBJ whole genome shotgun (WGS) entry which is preliminary data.</text>
</comment>
<accession>A0A813IY57</accession>
<dbReference type="PROSITE" id="PS00018">
    <property type="entry name" value="EF_HAND_1"/>
    <property type="match status" value="2"/>
</dbReference>
<name>A0A813IY57_POLGL</name>
<feature type="domain" description="EF-hand" evidence="4">
    <location>
        <begin position="135"/>
        <end position="165"/>
    </location>
</feature>
<evidence type="ECO:0000313" key="5">
    <source>
        <dbReference type="EMBL" id="CAE8660937.1"/>
    </source>
</evidence>
<dbReference type="CDD" id="cd00051">
    <property type="entry name" value="EFh"/>
    <property type="match status" value="1"/>
</dbReference>
<dbReference type="Gene3D" id="1.10.238.10">
    <property type="entry name" value="EF-hand"/>
    <property type="match status" value="1"/>
</dbReference>
<evidence type="ECO:0000259" key="4">
    <source>
        <dbReference type="PROSITE" id="PS50222"/>
    </source>
</evidence>
<keyword evidence="2" id="KW-0106">Calcium</keyword>
<dbReference type="SMART" id="SM00054">
    <property type="entry name" value="EFh"/>
    <property type="match status" value="2"/>
</dbReference>